<proteinExistence type="predicted"/>
<evidence type="ECO:0000313" key="1">
    <source>
        <dbReference type="EMBL" id="CUH81259.1"/>
    </source>
</evidence>
<accession>A0A0P1GHL8</accession>
<dbReference type="Proteomes" id="UP000052022">
    <property type="component" value="Unassembled WGS sequence"/>
</dbReference>
<gene>
    <name evidence="1" type="ORF">TRM7557_03322</name>
</gene>
<evidence type="ECO:0000313" key="2">
    <source>
        <dbReference type="Proteomes" id="UP000052022"/>
    </source>
</evidence>
<dbReference type="STRING" id="928856.SAMN04488049_102158"/>
<keyword evidence="2" id="KW-1185">Reference proteome</keyword>
<dbReference type="EMBL" id="CYSD01000042">
    <property type="protein sequence ID" value="CUH81259.1"/>
    <property type="molecule type" value="Genomic_DNA"/>
</dbReference>
<reference evidence="1 2" key="1">
    <citation type="submission" date="2015-09" db="EMBL/GenBank/DDBJ databases">
        <authorList>
            <consortium name="Swine Surveillance"/>
        </authorList>
    </citation>
    <scope>NUCLEOTIDE SEQUENCE [LARGE SCALE GENOMIC DNA]</scope>
    <source>
        <strain evidence="1 2">CECT 7557</strain>
    </source>
</reference>
<sequence length="356" mass="40076">MSTDPLWPFEDGDTFRAAENFHQMTKDALTGPCAHRGGADAALHESIVDIHRFGRVEYAQNIRKVGRNVYPLIIARDNEPDQDRGDIGRQGLGGIFTLYLANGESRTIQPTPAAYERLKCLSHIPLGLFTILSPYFGDAQAQGWMAKAKVMATKVQEARRRLTEDAFDAREQRIATVILKRSYNYINRILSDVRCTREGFEVYAASIRAEIRDAMDYAAELQMDACMEALGAWRDELGPAEWRKLHVVVTTIWPVSEHSPRWQLFRTLMDPETVDTHLIVGEGVKSVEEARDLLGRIVADRLASRLIVGIDDERGRRMTQCLSSRTDVVADSAYRALQRRQSGECPFAPPKRAEAG</sequence>
<organism evidence="1 2">
    <name type="scientific">Tritonibacter multivorans</name>
    <dbReference type="NCBI Taxonomy" id="928856"/>
    <lineage>
        <taxon>Bacteria</taxon>
        <taxon>Pseudomonadati</taxon>
        <taxon>Pseudomonadota</taxon>
        <taxon>Alphaproteobacteria</taxon>
        <taxon>Rhodobacterales</taxon>
        <taxon>Paracoccaceae</taxon>
        <taxon>Tritonibacter</taxon>
    </lineage>
</organism>
<dbReference type="RefSeq" id="WP_058291314.1">
    <property type="nucleotide sequence ID" value="NZ_CYSD01000042.1"/>
</dbReference>
<dbReference type="OrthoDB" id="9182691at2"/>
<name>A0A0P1GHL8_9RHOB</name>
<protein>
    <submittedName>
        <fullName evidence="1">Uncharacterized protein</fullName>
    </submittedName>
</protein>
<dbReference type="AlphaFoldDB" id="A0A0P1GHL8"/>